<keyword evidence="7" id="KW-1185">Reference proteome</keyword>
<sequence length="308" mass="33035">MAIRDILLSGGHAFTPSEEKIVRVLLTDYPAAGLGPATALARRAGVSDPTVGRLAVKLGFDGYPAFQHALLAEVEARLHSPLLMMEAKRPPAEAGTAGAFAAYFASVIDSLEKSVSATPPQSFERAAKLVMDPKRKVSLVGGRFSGFIASMLSAYLGQMRADVRDLGPLSPARFDLLLDIGRADTLIVFDYRRYQADIVSFAEQAASQGARIVLFTDPWCSPVTEVAEVMIMTQVQAASPFDTMAPVMAQAEAFASYLIADLDPAARERIERLEAIRDNNRVTLGGGNRPPRSIGPGGQADEKQQNGE</sequence>
<keyword evidence="2" id="KW-0238">DNA-binding</keyword>
<dbReference type="GO" id="GO:0003700">
    <property type="term" value="F:DNA-binding transcription factor activity"/>
    <property type="evidence" value="ECO:0007669"/>
    <property type="project" value="InterPro"/>
</dbReference>
<comment type="caution">
    <text evidence="6">The sequence shown here is derived from an EMBL/GenBank/DDBJ whole genome shotgun (WGS) entry which is preliminary data.</text>
</comment>
<name>A0A506U4V7_9HYPH</name>
<dbReference type="InterPro" id="IPR000281">
    <property type="entry name" value="HTH_RpiR"/>
</dbReference>
<dbReference type="OrthoDB" id="3574600at2"/>
<dbReference type="PROSITE" id="PS51071">
    <property type="entry name" value="HTH_RPIR"/>
    <property type="match status" value="1"/>
</dbReference>
<dbReference type="InterPro" id="IPR036388">
    <property type="entry name" value="WH-like_DNA-bd_sf"/>
</dbReference>
<evidence type="ECO:0000256" key="4">
    <source>
        <dbReference type="SAM" id="MobiDB-lite"/>
    </source>
</evidence>
<dbReference type="Gene3D" id="3.40.50.10490">
    <property type="entry name" value="Glucose-6-phosphate isomerase like protein, domain 1"/>
    <property type="match status" value="1"/>
</dbReference>
<accession>A0A506U4V7</accession>
<dbReference type="InterPro" id="IPR046348">
    <property type="entry name" value="SIS_dom_sf"/>
</dbReference>
<dbReference type="SUPFAM" id="SSF46689">
    <property type="entry name" value="Homeodomain-like"/>
    <property type="match status" value="1"/>
</dbReference>
<dbReference type="PANTHER" id="PTHR30514">
    <property type="entry name" value="GLUCOKINASE"/>
    <property type="match status" value="1"/>
</dbReference>
<dbReference type="CDD" id="cd05013">
    <property type="entry name" value="SIS_RpiR"/>
    <property type="match status" value="1"/>
</dbReference>
<keyword evidence="1" id="KW-0805">Transcription regulation</keyword>
<dbReference type="Gene3D" id="1.10.10.10">
    <property type="entry name" value="Winged helix-like DNA-binding domain superfamily/Winged helix DNA-binding domain"/>
    <property type="match status" value="1"/>
</dbReference>
<protein>
    <submittedName>
        <fullName evidence="6">MurR/RpiR family transcriptional regulator</fullName>
    </submittedName>
</protein>
<evidence type="ECO:0000256" key="2">
    <source>
        <dbReference type="ARBA" id="ARBA00023125"/>
    </source>
</evidence>
<dbReference type="InterPro" id="IPR047640">
    <property type="entry name" value="RpiR-like"/>
</dbReference>
<dbReference type="RefSeq" id="WP_141150216.1">
    <property type="nucleotide sequence ID" value="NZ_VHLG01000012.1"/>
</dbReference>
<keyword evidence="3" id="KW-0804">Transcription</keyword>
<dbReference type="PANTHER" id="PTHR30514:SF18">
    <property type="entry name" value="RPIR-FAMILY TRANSCRIPTIONAL REGULATOR"/>
    <property type="match status" value="1"/>
</dbReference>
<dbReference type="InterPro" id="IPR035472">
    <property type="entry name" value="RpiR-like_SIS"/>
</dbReference>
<proteinExistence type="predicted"/>
<evidence type="ECO:0000256" key="1">
    <source>
        <dbReference type="ARBA" id="ARBA00023015"/>
    </source>
</evidence>
<gene>
    <name evidence="6" type="ORF">FJU08_16940</name>
</gene>
<evidence type="ECO:0000313" key="7">
    <source>
        <dbReference type="Proteomes" id="UP000318801"/>
    </source>
</evidence>
<dbReference type="GO" id="GO:1901135">
    <property type="term" value="P:carbohydrate derivative metabolic process"/>
    <property type="evidence" value="ECO:0007669"/>
    <property type="project" value="InterPro"/>
</dbReference>
<dbReference type="Pfam" id="PF01380">
    <property type="entry name" value="SIS"/>
    <property type="match status" value="1"/>
</dbReference>
<evidence type="ECO:0000313" key="6">
    <source>
        <dbReference type="EMBL" id="TPW28498.1"/>
    </source>
</evidence>
<reference evidence="6 7" key="1">
    <citation type="submission" date="2019-06" db="EMBL/GenBank/DDBJ databases">
        <authorList>
            <person name="Li M."/>
        </authorList>
    </citation>
    <scope>NUCLEOTIDE SEQUENCE [LARGE SCALE GENOMIC DNA]</scope>
    <source>
        <strain evidence="6 7">BGMRC2036</strain>
    </source>
</reference>
<dbReference type="InterPro" id="IPR001347">
    <property type="entry name" value="SIS_dom"/>
</dbReference>
<dbReference type="AlphaFoldDB" id="A0A506U4V7"/>
<dbReference type="EMBL" id="VHLG01000012">
    <property type="protein sequence ID" value="TPW28498.1"/>
    <property type="molecule type" value="Genomic_DNA"/>
</dbReference>
<evidence type="ECO:0000259" key="5">
    <source>
        <dbReference type="PROSITE" id="PS51071"/>
    </source>
</evidence>
<dbReference type="GO" id="GO:0003677">
    <property type="term" value="F:DNA binding"/>
    <property type="evidence" value="ECO:0007669"/>
    <property type="project" value="UniProtKB-KW"/>
</dbReference>
<dbReference type="InterPro" id="IPR009057">
    <property type="entry name" value="Homeodomain-like_sf"/>
</dbReference>
<dbReference type="Proteomes" id="UP000318801">
    <property type="component" value="Unassembled WGS sequence"/>
</dbReference>
<evidence type="ECO:0000256" key="3">
    <source>
        <dbReference type="ARBA" id="ARBA00023163"/>
    </source>
</evidence>
<feature type="region of interest" description="Disordered" evidence="4">
    <location>
        <begin position="281"/>
        <end position="308"/>
    </location>
</feature>
<feature type="domain" description="HTH rpiR-type" evidence="5">
    <location>
        <begin position="1"/>
        <end position="77"/>
    </location>
</feature>
<dbReference type="SUPFAM" id="SSF53697">
    <property type="entry name" value="SIS domain"/>
    <property type="match status" value="1"/>
</dbReference>
<organism evidence="6 7">
    <name type="scientific">Martelella alba</name>
    <dbReference type="NCBI Taxonomy" id="2590451"/>
    <lineage>
        <taxon>Bacteria</taxon>
        <taxon>Pseudomonadati</taxon>
        <taxon>Pseudomonadota</taxon>
        <taxon>Alphaproteobacteria</taxon>
        <taxon>Hyphomicrobiales</taxon>
        <taxon>Aurantimonadaceae</taxon>
        <taxon>Martelella</taxon>
    </lineage>
</organism>
<dbReference type="GO" id="GO:0097367">
    <property type="term" value="F:carbohydrate derivative binding"/>
    <property type="evidence" value="ECO:0007669"/>
    <property type="project" value="InterPro"/>
</dbReference>
<dbReference type="Pfam" id="PF01418">
    <property type="entry name" value="HTH_6"/>
    <property type="match status" value="1"/>
</dbReference>